<evidence type="ECO:0000313" key="2">
    <source>
        <dbReference type="Proteomes" id="UP000288178"/>
    </source>
</evidence>
<dbReference type="RefSeq" id="WP_128199875.1">
    <property type="nucleotide sequence ID" value="NZ_SACT01000007.1"/>
</dbReference>
<dbReference type="OrthoDB" id="9992139at2"/>
<keyword evidence="2" id="KW-1185">Reference proteome</keyword>
<name>A0A3S2VV85_9BURK</name>
<accession>A0A3S2VV85</accession>
<comment type="caution">
    <text evidence="1">The sequence shown here is derived from an EMBL/GenBank/DDBJ whole genome shotgun (WGS) entry which is preliminary data.</text>
</comment>
<protein>
    <submittedName>
        <fullName evidence="1">Uncharacterized protein</fullName>
    </submittedName>
</protein>
<dbReference type="Proteomes" id="UP000288178">
    <property type="component" value="Unassembled WGS sequence"/>
</dbReference>
<organism evidence="1 2">
    <name type="scientific">Rubrivivax albus</name>
    <dbReference type="NCBI Taxonomy" id="2499835"/>
    <lineage>
        <taxon>Bacteria</taxon>
        <taxon>Pseudomonadati</taxon>
        <taxon>Pseudomonadota</taxon>
        <taxon>Betaproteobacteria</taxon>
        <taxon>Burkholderiales</taxon>
        <taxon>Sphaerotilaceae</taxon>
        <taxon>Rubrivivax</taxon>
    </lineage>
</organism>
<reference evidence="1 2" key="1">
    <citation type="submission" date="2019-01" db="EMBL/GenBank/DDBJ databases">
        <authorList>
            <person name="Chen W.-M."/>
        </authorList>
    </citation>
    <scope>NUCLEOTIDE SEQUENCE [LARGE SCALE GENOMIC DNA]</scope>
    <source>
        <strain evidence="1 2">ICH-3</strain>
    </source>
</reference>
<dbReference type="EMBL" id="SACT01000007">
    <property type="protein sequence ID" value="RVT49703.1"/>
    <property type="molecule type" value="Genomic_DNA"/>
</dbReference>
<sequence length="180" mass="19318">MQRRACLVVVCGFPALAWSEQQTLSLYGLALKDATVNAFVAAARAVGATPLPTPFGTAAALDVRAVGVPALQRLVVTGHDGRVAQVEFTVKAYGEDNLALRQLLLEKYGAPLTESARPLPFGGFGSRSSPRGGFQWLFDDGLRLVYTHPTIGDATLRYVDDARMAQFNAPAAPADLRNRF</sequence>
<dbReference type="AlphaFoldDB" id="A0A3S2VV85"/>
<gene>
    <name evidence="1" type="ORF">ENE75_18850</name>
</gene>
<evidence type="ECO:0000313" key="1">
    <source>
        <dbReference type="EMBL" id="RVT49703.1"/>
    </source>
</evidence>
<proteinExistence type="predicted"/>